<keyword evidence="1" id="KW-1133">Transmembrane helix</keyword>
<dbReference type="InterPro" id="IPR036291">
    <property type="entry name" value="NAD(P)-bd_dom_sf"/>
</dbReference>
<dbReference type="GO" id="GO:0006760">
    <property type="term" value="P:folic acid-containing compound metabolic process"/>
    <property type="evidence" value="ECO:0007669"/>
    <property type="project" value="TreeGrafter"/>
</dbReference>
<accession>A0AAP0P960</accession>
<gene>
    <name evidence="2" type="ORF">Syun_014847</name>
</gene>
<dbReference type="GO" id="GO:0005829">
    <property type="term" value="C:cytosol"/>
    <property type="evidence" value="ECO:0007669"/>
    <property type="project" value="TreeGrafter"/>
</dbReference>
<dbReference type="Proteomes" id="UP001420932">
    <property type="component" value="Unassembled WGS sequence"/>
</dbReference>
<name>A0AAP0P960_9MAGN</name>
<evidence type="ECO:0000313" key="2">
    <source>
        <dbReference type="EMBL" id="KAK9135517.1"/>
    </source>
</evidence>
<evidence type="ECO:0000313" key="3">
    <source>
        <dbReference type="Proteomes" id="UP001420932"/>
    </source>
</evidence>
<dbReference type="AlphaFoldDB" id="A0AAP0P960"/>
<reference evidence="2 3" key="1">
    <citation type="submission" date="2024-01" db="EMBL/GenBank/DDBJ databases">
        <title>Genome assemblies of Stephania.</title>
        <authorList>
            <person name="Yang L."/>
        </authorList>
    </citation>
    <scope>NUCLEOTIDE SEQUENCE [LARGE SCALE GENOMIC DNA]</scope>
    <source>
        <strain evidence="2">YNDBR</strain>
        <tissue evidence="2">Leaf</tissue>
    </source>
</reference>
<keyword evidence="3" id="KW-1185">Reference proteome</keyword>
<dbReference type="EMBL" id="JBBNAF010000006">
    <property type="protein sequence ID" value="KAK9135517.1"/>
    <property type="molecule type" value="Genomic_DNA"/>
</dbReference>
<dbReference type="PANTHER" id="PTHR45267:SF2">
    <property type="entry name" value="NADPH-DEPENDENT PTERIN ALDEHYDE REDUCTASE"/>
    <property type="match status" value="1"/>
</dbReference>
<keyword evidence="1" id="KW-0472">Membrane</keyword>
<keyword evidence="1" id="KW-0812">Transmembrane</keyword>
<sequence length="167" mass="18037">MASTGGGGGTAIAAAAAEELRAMANGGHHKMVLITGVGRGLSRALAIEMARRGHTIFGFSRDFYDIKSLGLIFYSNPDHRHVLFHLDVRDDEVVSLFAYNAIGLVGVPDIIGQRSSNLISISLILCVFTPILVCFFVIRSELLLFSTVDNTIDENVKNPLQSLCVCN</sequence>
<organism evidence="2 3">
    <name type="scientific">Stephania yunnanensis</name>
    <dbReference type="NCBI Taxonomy" id="152371"/>
    <lineage>
        <taxon>Eukaryota</taxon>
        <taxon>Viridiplantae</taxon>
        <taxon>Streptophyta</taxon>
        <taxon>Embryophyta</taxon>
        <taxon>Tracheophyta</taxon>
        <taxon>Spermatophyta</taxon>
        <taxon>Magnoliopsida</taxon>
        <taxon>Ranunculales</taxon>
        <taxon>Menispermaceae</taxon>
        <taxon>Menispermoideae</taxon>
        <taxon>Cissampelideae</taxon>
        <taxon>Stephania</taxon>
    </lineage>
</organism>
<dbReference type="Gene3D" id="3.40.50.720">
    <property type="entry name" value="NAD(P)-binding Rossmann-like Domain"/>
    <property type="match status" value="1"/>
</dbReference>
<dbReference type="GO" id="GO:0016616">
    <property type="term" value="F:oxidoreductase activity, acting on the CH-OH group of donors, NAD or NADP as acceptor"/>
    <property type="evidence" value="ECO:0007669"/>
    <property type="project" value="TreeGrafter"/>
</dbReference>
<feature type="transmembrane region" description="Helical" evidence="1">
    <location>
        <begin position="118"/>
        <end position="138"/>
    </location>
</feature>
<dbReference type="InterPro" id="IPR053241">
    <property type="entry name" value="NADPH_pterin_aldehyde_rdct"/>
</dbReference>
<evidence type="ECO:0000256" key="1">
    <source>
        <dbReference type="SAM" id="Phobius"/>
    </source>
</evidence>
<dbReference type="SUPFAM" id="SSF51735">
    <property type="entry name" value="NAD(P)-binding Rossmann-fold domains"/>
    <property type="match status" value="1"/>
</dbReference>
<dbReference type="PANTHER" id="PTHR45267">
    <property type="match status" value="1"/>
</dbReference>
<comment type="caution">
    <text evidence="2">The sequence shown here is derived from an EMBL/GenBank/DDBJ whole genome shotgun (WGS) entry which is preliminary data.</text>
</comment>
<proteinExistence type="predicted"/>
<protein>
    <submittedName>
        <fullName evidence="2">Uncharacterized protein</fullName>
    </submittedName>
</protein>